<evidence type="ECO:0000313" key="6">
    <source>
        <dbReference type="EMBL" id="QIB74691.1"/>
    </source>
</evidence>
<dbReference type="AlphaFoldDB" id="A0A6C0UK45"/>
<evidence type="ECO:0000256" key="5">
    <source>
        <dbReference type="ARBA" id="ARBA00022970"/>
    </source>
</evidence>
<dbReference type="SUPFAM" id="SSF52540">
    <property type="entry name" value="P-loop containing nucleoside triphosphate hydrolases"/>
    <property type="match status" value="1"/>
</dbReference>
<evidence type="ECO:0000256" key="3">
    <source>
        <dbReference type="ARBA" id="ARBA00022741"/>
    </source>
</evidence>
<dbReference type="EMBL" id="CP048739">
    <property type="protein sequence ID" value="QIB74691.1"/>
    <property type="molecule type" value="Genomic_DNA"/>
</dbReference>
<dbReference type="RefSeq" id="WP_163486586.1">
    <property type="nucleotide sequence ID" value="NZ_CP048739.1"/>
</dbReference>
<accession>A0A6C0UK45</accession>
<dbReference type="InterPro" id="IPR027417">
    <property type="entry name" value="P-loop_NTPase"/>
</dbReference>
<dbReference type="GO" id="GO:0015658">
    <property type="term" value="F:branched-chain amino acid transmembrane transporter activity"/>
    <property type="evidence" value="ECO:0007669"/>
    <property type="project" value="TreeGrafter"/>
</dbReference>
<dbReference type="Proteomes" id="UP000465846">
    <property type="component" value="Chromosome"/>
</dbReference>
<evidence type="ECO:0000256" key="2">
    <source>
        <dbReference type="ARBA" id="ARBA00022448"/>
    </source>
</evidence>
<dbReference type="InterPro" id="IPR003593">
    <property type="entry name" value="AAA+_ATPase"/>
</dbReference>
<evidence type="ECO:0000256" key="1">
    <source>
        <dbReference type="ARBA" id="ARBA00005417"/>
    </source>
</evidence>
<dbReference type="GO" id="GO:0015807">
    <property type="term" value="P:L-amino acid transport"/>
    <property type="evidence" value="ECO:0007669"/>
    <property type="project" value="TreeGrafter"/>
</dbReference>
<keyword evidence="4 6" id="KW-0067">ATP-binding</keyword>
<name>A0A6C0UK45_9EURY</name>
<gene>
    <name evidence="6" type="ORF">G3I44_10585</name>
</gene>
<dbReference type="PROSITE" id="PS50893">
    <property type="entry name" value="ABC_TRANSPORTER_2"/>
    <property type="match status" value="1"/>
</dbReference>
<dbReference type="PANTHER" id="PTHR43820:SF2">
    <property type="entry name" value="ABC TRANSPORTER ATP-BINDING PROTEIN"/>
    <property type="match status" value="1"/>
</dbReference>
<dbReference type="Pfam" id="PF00005">
    <property type="entry name" value="ABC_tran"/>
    <property type="match status" value="1"/>
</dbReference>
<dbReference type="SMART" id="SM00382">
    <property type="entry name" value="AAA"/>
    <property type="match status" value="1"/>
</dbReference>
<sequence>MTDTLLEVEDVHAYYGDSHVLEGVTLDVNEGEVVALVGRNGVGKTTTLRSIMQLTPPREGSVRYRGTELAGLRTHEVADRGLGWIPEDRRMFSQLTVEENIRVAVPDAENVSAGLERAFETFSDLRDHRKQKAGSLSGGQQQMLAIARGLVGENDLLLVDEPSEGLAPLIVEAVADALTAAAAETTLLLVEQNLPLALDLADRFYVLDHGTVVDSGETANVSADDERLRRYLSA</sequence>
<dbReference type="InterPro" id="IPR017871">
    <property type="entry name" value="ABC_transporter-like_CS"/>
</dbReference>
<dbReference type="GO" id="GO:0016887">
    <property type="term" value="F:ATP hydrolysis activity"/>
    <property type="evidence" value="ECO:0007669"/>
    <property type="project" value="InterPro"/>
</dbReference>
<evidence type="ECO:0000313" key="7">
    <source>
        <dbReference type="Proteomes" id="UP000465846"/>
    </source>
</evidence>
<keyword evidence="3" id="KW-0547">Nucleotide-binding</keyword>
<comment type="similarity">
    <text evidence="1">Belongs to the ABC transporter superfamily.</text>
</comment>
<evidence type="ECO:0000256" key="4">
    <source>
        <dbReference type="ARBA" id="ARBA00022840"/>
    </source>
</evidence>
<organism evidence="6 7">
    <name type="scientific">Halogeometricum borinquense</name>
    <dbReference type="NCBI Taxonomy" id="60847"/>
    <lineage>
        <taxon>Archaea</taxon>
        <taxon>Methanobacteriati</taxon>
        <taxon>Methanobacteriota</taxon>
        <taxon>Stenosarchaea group</taxon>
        <taxon>Halobacteria</taxon>
        <taxon>Halobacteriales</taxon>
        <taxon>Haloferacaceae</taxon>
        <taxon>Halogeometricum</taxon>
    </lineage>
</organism>
<dbReference type="Gene3D" id="3.40.50.300">
    <property type="entry name" value="P-loop containing nucleotide triphosphate hydrolases"/>
    <property type="match status" value="1"/>
</dbReference>
<dbReference type="PROSITE" id="PS00211">
    <property type="entry name" value="ABC_TRANSPORTER_1"/>
    <property type="match status" value="1"/>
</dbReference>
<proteinExistence type="inferred from homology"/>
<keyword evidence="2" id="KW-0813">Transport</keyword>
<dbReference type="PANTHER" id="PTHR43820">
    <property type="entry name" value="HIGH-AFFINITY BRANCHED-CHAIN AMINO ACID TRANSPORT ATP-BINDING PROTEIN LIVF"/>
    <property type="match status" value="1"/>
</dbReference>
<dbReference type="CDD" id="cd03224">
    <property type="entry name" value="ABC_TM1139_LivF_branched"/>
    <property type="match status" value="1"/>
</dbReference>
<dbReference type="InterPro" id="IPR052156">
    <property type="entry name" value="BCAA_Transport_ATP-bd_LivF"/>
</dbReference>
<protein>
    <submittedName>
        <fullName evidence="6">ABC transporter ATP-binding protein</fullName>
    </submittedName>
</protein>
<dbReference type="GO" id="GO:0005524">
    <property type="term" value="F:ATP binding"/>
    <property type="evidence" value="ECO:0007669"/>
    <property type="project" value="UniProtKB-KW"/>
</dbReference>
<reference evidence="6 7" key="1">
    <citation type="submission" date="2020-02" db="EMBL/GenBank/DDBJ databases">
        <title>Whole genome sequence of Halogeometricum borinquense strain wsp4.</title>
        <authorList>
            <person name="Verma D.K."/>
            <person name="Gopal K."/>
            <person name="Prasad E.S."/>
        </authorList>
    </citation>
    <scope>NUCLEOTIDE SEQUENCE [LARGE SCALE GENOMIC DNA]</scope>
    <source>
        <strain evidence="7">wsp4</strain>
    </source>
</reference>
<keyword evidence="5" id="KW-0029">Amino-acid transport</keyword>
<dbReference type="GeneID" id="44079852"/>
<dbReference type="InterPro" id="IPR003439">
    <property type="entry name" value="ABC_transporter-like_ATP-bd"/>
</dbReference>